<dbReference type="STRING" id="284592.Q6BH87"/>
<evidence type="ECO:0000256" key="1">
    <source>
        <dbReference type="SAM" id="MobiDB-lite"/>
    </source>
</evidence>
<feature type="compositionally biased region" description="Pro residues" evidence="1">
    <location>
        <begin position="261"/>
        <end position="283"/>
    </location>
</feature>
<accession>Q6BH87</accession>
<dbReference type="OrthoDB" id="2405700at2759"/>
<feature type="region of interest" description="Disordered" evidence="1">
    <location>
        <begin position="1"/>
        <end position="90"/>
    </location>
</feature>
<gene>
    <name evidence="2" type="ordered locus">DEHA2G20504g</name>
</gene>
<dbReference type="AlphaFoldDB" id="Q6BH87"/>
<dbReference type="InParanoid" id="Q6BH87"/>
<dbReference type="Proteomes" id="UP000000599">
    <property type="component" value="Chromosome G"/>
</dbReference>
<dbReference type="GO" id="GO:0005737">
    <property type="term" value="C:cytoplasm"/>
    <property type="evidence" value="ECO:0007669"/>
    <property type="project" value="TreeGrafter"/>
</dbReference>
<proteinExistence type="predicted"/>
<sequence length="291" mass="32207">MNSHDDDINPAEPPPSYEEVIKESTSGSYSRPNPPPPQPPRPESFRPPQPPRPSSSSHSRHNSPAQPAASAPQRPPRPAQNPNSLYTTNDRLPFHYPKGFLCQKCRNSGYKVKNGKVCRECWDRFYLKNNAYNPNPQLPFKFPKRYMCEKCNNTGYKLKNGRSCQDCWERYSPRNPYQPVSSSSSFNPFSITQNAIMNSMSPYGSGPGPSSLPPMRVNPGDPRIGGTLCGRCRGTGLITFFLDDELCPVCNGIGRILSGPPMQPPGPPPGQYRPMPPGGPFGPNPYMGGKR</sequence>
<organism evidence="2 3">
    <name type="scientific">Debaryomyces hansenii (strain ATCC 36239 / CBS 767 / BCRC 21394 / JCM 1990 / NBRC 0083 / IGC 2968)</name>
    <name type="common">Yeast</name>
    <name type="synonym">Torulaspora hansenii</name>
    <dbReference type="NCBI Taxonomy" id="284592"/>
    <lineage>
        <taxon>Eukaryota</taxon>
        <taxon>Fungi</taxon>
        <taxon>Dikarya</taxon>
        <taxon>Ascomycota</taxon>
        <taxon>Saccharomycotina</taxon>
        <taxon>Pichiomycetes</taxon>
        <taxon>Debaryomycetaceae</taxon>
        <taxon>Debaryomyces</taxon>
    </lineage>
</organism>
<dbReference type="PANTHER" id="PTHR28031:SF1">
    <property type="entry name" value="PROLINE-RICH PROTEIN HUA1"/>
    <property type="match status" value="1"/>
</dbReference>
<evidence type="ECO:0000313" key="3">
    <source>
        <dbReference type="Proteomes" id="UP000000599"/>
    </source>
</evidence>
<dbReference type="eggNOG" id="ENOG502S12N">
    <property type="taxonomic scope" value="Eukaryota"/>
</dbReference>
<name>Q6BH87_DEBHA</name>
<keyword evidence="3" id="KW-1185">Reference proteome</keyword>
<dbReference type="EMBL" id="CR382139">
    <property type="protein sequence ID" value="CAG90944.2"/>
    <property type="molecule type" value="Genomic_DNA"/>
</dbReference>
<dbReference type="InterPro" id="IPR038910">
    <property type="entry name" value="Hua1-like"/>
</dbReference>
<evidence type="ECO:0000313" key="2">
    <source>
        <dbReference type="EMBL" id="CAG90944.2"/>
    </source>
</evidence>
<protein>
    <submittedName>
        <fullName evidence="2">DEHA2G20504p</fullName>
    </submittedName>
</protein>
<dbReference type="VEuPathDB" id="FungiDB:DEHA2G20504g"/>
<feature type="region of interest" description="Disordered" evidence="1">
    <location>
        <begin position="259"/>
        <end position="291"/>
    </location>
</feature>
<dbReference type="PANTHER" id="PTHR28031">
    <property type="entry name" value="PROLINE-RICH PROTEIN HUA1"/>
    <property type="match status" value="1"/>
</dbReference>
<dbReference type="FunCoup" id="Q6BH87">
    <property type="interactions" value="52"/>
</dbReference>
<feature type="compositionally biased region" description="Low complexity" evidence="1">
    <location>
        <begin position="54"/>
        <end position="72"/>
    </location>
</feature>
<dbReference type="HOGENOM" id="CLU_078573_0_0_1"/>
<reference evidence="2 3" key="1">
    <citation type="journal article" date="2004" name="Nature">
        <title>Genome evolution in yeasts.</title>
        <authorList>
            <consortium name="Genolevures"/>
            <person name="Dujon B."/>
            <person name="Sherman D."/>
            <person name="Fischer G."/>
            <person name="Durrens P."/>
            <person name="Casaregola S."/>
            <person name="Lafontaine I."/>
            <person name="de Montigny J."/>
            <person name="Marck C."/>
            <person name="Neuveglise C."/>
            <person name="Talla E."/>
            <person name="Goffard N."/>
            <person name="Frangeul L."/>
            <person name="Aigle M."/>
            <person name="Anthouard V."/>
            <person name="Babour A."/>
            <person name="Barbe V."/>
            <person name="Barnay S."/>
            <person name="Blanchin S."/>
            <person name="Beckerich J.M."/>
            <person name="Beyne E."/>
            <person name="Bleykasten C."/>
            <person name="Boisrame A."/>
            <person name="Boyer J."/>
            <person name="Cattolico L."/>
            <person name="Confanioleri F."/>
            <person name="de Daruvar A."/>
            <person name="Despons L."/>
            <person name="Fabre E."/>
            <person name="Fairhead C."/>
            <person name="Ferry-Dumazet H."/>
            <person name="Groppi A."/>
            <person name="Hantraye F."/>
            <person name="Hennequin C."/>
            <person name="Jauniaux N."/>
            <person name="Joyet P."/>
            <person name="Kachouri R."/>
            <person name="Kerrest A."/>
            <person name="Koszul R."/>
            <person name="Lemaire M."/>
            <person name="Lesur I."/>
            <person name="Ma L."/>
            <person name="Muller H."/>
            <person name="Nicaud J.M."/>
            <person name="Nikolski M."/>
            <person name="Oztas S."/>
            <person name="Ozier-Kalogeropoulos O."/>
            <person name="Pellenz S."/>
            <person name="Potier S."/>
            <person name="Richard G.F."/>
            <person name="Straub M.L."/>
            <person name="Suleau A."/>
            <person name="Swennene D."/>
            <person name="Tekaia F."/>
            <person name="Wesolowski-Louvel M."/>
            <person name="Westhof E."/>
            <person name="Wirth B."/>
            <person name="Zeniou-Meyer M."/>
            <person name="Zivanovic I."/>
            <person name="Bolotin-Fukuhara M."/>
            <person name="Thierry A."/>
            <person name="Bouchier C."/>
            <person name="Caudron B."/>
            <person name="Scarpelli C."/>
            <person name="Gaillardin C."/>
            <person name="Weissenbach J."/>
            <person name="Wincker P."/>
            <person name="Souciet J.L."/>
        </authorList>
    </citation>
    <scope>NUCLEOTIDE SEQUENCE [LARGE SCALE GENOMIC DNA]</scope>
    <source>
        <strain evidence="3">ATCC 36239 / CBS 767 / BCRC 21394 / JCM 1990 / NBRC 0083 / IGC 2968</strain>
    </source>
</reference>
<dbReference type="GeneID" id="2905381"/>
<dbReference type="KEGG" id="dha:DEHA2G20504g"/>
<dbReference type="RefSeq" id="XP_462434.2">
    <property type="nucleotide sequence ID" value="XM_462434.1"/>
</dbReference>
<dbReference type="OMA" id="GMVHFLF"/>
<feature type="compositionally biased region" description="Pro residues" evidence="1">
    <location>
        <begin position="32"/>
        <end position="53"/>
    </location>
</feature>